<dbReference type="EMBL" id="JAAGSC010000033">
    <property type="protein sequence ID" value="NDY94895.1"/>
    <property type="molecule type" value="Genomic_DNA"/>
</dbReference>
<dbReference type="PROSITE" id="PS51480">
    <property type="entry name" value="DHAL"/>
    <property type="match status" value="1"/>
</dbReference>
<dbReference type="PANTHER" id="PTHR33434:SF2">
    <property type="entry name" value="FATTY ACID-BINDING PROTEIN TM_1468"/>
    <property type="match status" value="1"/>
</dbReference>
<keyword evidence="1" id="KW-0446">Lipid-binding</keyword>
<evidence type="ECO:0000313" key="3">
    <source>
        <dbReference type="EMBL" id="NDY94895.1"/>
    </source>
</evidence>
<dbReference type="SMART" id="SM01121">
    <property type="entry name" value="Dak1_2"/>
    <property type="match status" value="1"/>
</dbReference>
<dbReference type="NCBIfam" id="TIGR00762">
    <property type="entry name" value="DegV"/>
    <property type="match status" value="1"/>
</dbReference>
<dbReference type="Pfam" id="PF02734">
    <property type="entry name" value="Dak2"/>
    <property type="match status" value="1"/>
</dbReference>
<name>A0A845V4K7_9GAMM</name>
<evidence type="ECO:0000259" key="2">
    <source>
        <dbReference type="PROSITE" id="PS51480"/>
    </source>
</evidence>
<dbReference type="Pfam" id="PF02645">
    <property type="entry name" value="DegV"/>
    <property type="match status" value="1"/>
</dbReference>
<dbReference type="AlphaFoldDB" id="A0A845V4K7"/>
<dbReference type="GO" id="GO:0008289">
    <property type="term" value="F:lipid binding"/>
    <property type="evidence" value="ECO:0007669"/>
    <property type="project" value="UniProtKB-KW"/>
</dbReference>
<dbReference type="GO" id="GO:0004371">
    <property type="term" value="F:glycerone kinase activity"/>
    <property type="evidence" value="ECO:0007669"/>
    <property type="project" value="InterPro"/>
</dbReference>
<organism evidence="3 4">
    <name type="scientific">Wenzhouxiangella limi</name>
    <dbReference type="NCBI Taxonomy" id="2707351"/>
    <lineage>
        <taxon>Bacteria</taxon>
        <taxon>Pseudomonadati</taxon>
        <taxon>Pseudomonadota</taxon>
        <taxon>Gammaproteobacteria</taxon>
        <taxon>Chromatiales</taxon>
        <taxon>Wenzhouxiangellaceae</taxon>
        <taxon>Wenzhouxiangella</taxon>
    </lineage>
</organism>
<protein>
    <submittedName>
        <fullName evidence="3">DegV family EDD domain-containing protein</fullName>
    </submittedName>
</protein>
<dbReference type="InterPro" id="IPR050270">
    <property type="entry name" value="DegV_domain_contain"/>
</dbReference>
<dbReference type="SUPFAM" id="SSF101473">
    <property type="entry name" value="DhaL-like"/>
    <property type="match status" value="1"/>
</dbReference>
<dbReference type="PROSITE" id="PS51482">
    <property type="entry name" value="DEGV"/>
    <property type="match status" value="1"/>
</dbReference>
<dbReference type="SMART" id="SM01120">
    <property type="entry name" value="Dak2"/>
    <property type="match status" value="1"/>
</dbReference>
<dbReference type="InterPro" id="IPR004007">
    <property type="entry name" value="DhaL_dom"/>
</dbReference>
<dbReference type="InterPro" id="IPR036117">
    <property type="entry name" value="DhaL_dom_sf"/>
</dbReference>
<dbReference type="InterPro" id="IPR033470">
    <property type="entry name" value="FakA-like_C"/>
</dbReference>
<dbReference type="SUPFAM" id="SSF82549">
    <property type="entry name" value="DAK1/DegV-like"/>
    <property type="match status" value="1"/>
</dbReference>
<dbReference type="InterPro" id="IPR003797">
    <property type="entry name" value="DegV"/>
</dbReference>
<accession>A0A845V4K7</accession>
<dbReference type="InterPro" id="IPR048394">
    <property type="entry name" value="FakA-like_M"/>
</dbReference>
<gene>
    <name evidence="3" type="ORF">G3I74_04040</name>
</gene>
<evidence type="ECO:0000313" key="4">
    <source>
        <dbReference type="Proteomes" id="UP000484885"/>
    </source>
</evidence>
<evidence type="ECO:0000256" key="1">
    <source>
        <dbReference type="ARBA" id="ARBA00023121"/>
    </source>
</evidence>
<dbReference type="Proteomes" id="UP000484885">
    <property type="component" value="Unassembled WGS sequence"/>
</dbReference>
<dbReference type="Gene3D" id="3.40.50.10170">
    <property type="match status" value="1"/>
</dbReference>
<dbReference type="InterPro" id="IPR043168">
    <property type="entry name" value="DegV_C"/>
</dbReference>
<reference evidence="3 4" key="1">
    <citation type="submission" date="2020-02" db="EMBL/GenBank/DDBJ databases">
        <authorList>
            <person name="Zhang X.-Y."/>
        </authorList>
    </citation>
    <scope>NUCLEOTIDE SEQUENCE [LARGE SCALE GENOMIC DNA]</scope>
    <source>
        <strain evidence="3 4">C33</strain>
    </source>
</reference>
<sequence>MASGALAVTHVDASRLQEALLAGIANVLARRDYINKINVFPVPDGDTGTNLAFTLASVRSAIEQPDRRSLPELLEQIAEAALDGARGNSGAIMAQYFQGLSDSSRNHQVLDAAGLAEASRSAARSAWGAMSNPVPGTLPTVLEDFGDELGRLARDGVDDIRALFQRGLKRARQSLAATPEKLAVLREAGVVDAGAQGFVDFLEGISRYIQSGKVPGISEGSAAIAGGEAMHLHGEAPDEHRFCTECLIAGESLDVVALRSELEALDASSLVVAGGARRARVHIHTDSPGEVFRICGDHGEIRQQKADDMTRQHGLMNQHGQVAIVTDSAADLPAEEVDRLGINVVPVRLNFGDEEFLDKLTITPTAFYQRLAASTTAPRTSQPPPGDFRRQFELLTSHGLEVLALQISSAVSGTFQAAKSAGERFEGDAISVFDTLNGATGQGLMVLWAAEAAARGWERAAIIEHLTRTRAEFQTLCLVRDLSWGVRGGRIKPWMETVSRRLRLNLVLANTAEGKLGPRGVLPGRRNAVERFARFVLKKMDRDRVYRVIISHTDALEDARTLRDRLLTGHPKVDACWLEDASPAIGCHAGPGALLCGLHPWHAPEEQAK</sequence>
<dbReference type="Pfam" id="PF21645">
    <property type="entry name" value="FakA-like_M"/>
    <property type="match status" value="1"/>
</dbReference>
<feature type="domain" description="DhaL" evidence="2">
    <location>
        <begin position="14"/>
        <end position="207"/>
    </location>
</feature>
<dbReference type="Gene3D" id="3.30.1180.10">
    <property type="match status" value="1"/>
</dbReference>
<comment type="caution">
    <text evidence="3">The sequence shown here is derived from an EMBL/GenBank/DDBJ whole genome shotgun (WGS) entry which is preliminary data.</text>
</comment>
<dbReference type="RefSeq" id="WP_164210309.1">
    <property type="nucleotide sequence ID" value="NZ_JAAGSC010000033.1"/>
</dbReference>
<dbReference type="PANTHER" id="PTHR33434">
    <property type="entry name" value="DEGV DOMAIN-CONTAINING PROTEIN DR_1986-RELATED"/>
    <property type="match status" value="1"/>
</dbReference>
<dbReference type="Gene3D" id="1.25.40.340">
    <property type="match status" value="1"/>
</dbReference>
<dbReference type="GO" id="GO:0006071">
    <property type="term" value="P:glycerol metabolic process"/>
    <property type="evidence" value="ECO:0007669"/>
    <property type="project" value="InterPro"/>
</dbReference>
<keyword evidence="4" id="KW-1185">Reference proteome</keyword>
<proteinExistence type="predicted"/>